<dbReference type="AlphaFoldDB" id="A0A7G9B3Y1"/>
<reference evidence="1 2" key="1">
    <citation type="submission" date="2020-08" db="EMBL/GenBank/DDBJ databases">
        <authorList>
            <person name="Liu C."/>
            <person name="Sun Q."/>
        </authorList>
    </citation>
    <scope>NUCLEOTIDE SEQUENCE [LARGE SCALE GENOMIC DNA]</scope>
    <source>
        <strain evidence="1 2">NSJ-62</strain>
    </source>
</reference>
<dbReference type="RefSeq" id="WP_187332863.1">
    <property type="nucleotide sequence ID" value="NZ_CP060490.1"/>
</dbReference>
<protein>
    <submittedName>
        <fullName evidence="1">Uncharacterized protein</fullName>
    </submittedName>
</protein>
<dbReference type="KEGG" id="ohi:H8790_12600"/>
<evidence type="ECO:0000313" key="1">
    <source>
        <dbReference type="EMBL" id="QNL44262.1"/>
    </source>
</evidence>
<dbReference type="Proteomes" id="UP000515960">
    <property type="component" value="Chromosome"/>
</dbReference>
<accession>A0A7G9B3Y1</accession>
<keyword evidence="2" id="KW-1185">Reference proteome</keyword>
<gene>
    <name evidence="1" type="ORF">H8790_12600</name>
</gene>
<name>A0A7G9B3Y1_9FIRM</name>
<sequence>MIPYKKMYALLMGAVSDALDSMDAGNFPQAKKQLLTAVDGIENLYIEASLNLEDAHDE</sequence>
<evidence type="ECO:0000313" key="2">
    <source>
        <dbReference type="Proteomes" id="UP000515960"/>
    </source>
</evidence>
<organism evidence="1 2">
    <name type="scientific">Oscillibacter hominis</name>
    <dbReference type="NCBI Taxonomy" id="2763056"/>
    <lineage>
        <taxon>Bacteria</taxon>
        <taxon>Bacillati</taxon>
        <taxon>Bacillota</taxon>
        <taxon>Clostridia</taxon>
        <taxon>Eubacteriales</taxon>
        <taxon>Oscillospiraceae</taxon>
        <taxon>Oscillibacter</taxon>
    </lineage>
</organism>
<dbReference type="EMBL" id="CP060490">
    <property type="protein sequence ID" value="QNL44262.1"/>
    <property type="molecule type" value="Genomic_DNA"/>
</dbReference>
<proteinExistence type="predicted"/>